<feature type="region of interest" description="Disordered" evidence="1">
    <location>
        <begin position="67"/>
        <end position="120"/>
    </location>
</feature>
<dbReference type="InterPro" id="IPR036188">
    <property type="entry name" value="FAD/NAD-bd_sf"/>
</dbReference>
<dbReference type="RefSeq" id="WP_379580316.1">
    <property type="nucleotide sequence ID" value="NZ_JBHUFV010000062.1"/>
</dbReference>
<dbReference type="Proteomes" id="UP001597368">
    <property type="component" value="Unassembled WGS sequence"/>
</dbReference>
<accession>A0ABW4TAN0</accession>
<keyword evidence="4" id="KW-1185">Reference proteome</keyword>
<dbReference type="SUPFAM" id="SSF51905">
    <property type="entry name" value="FAD/NAD(P)-binding domain"/>
    <property type="match status" value="1"/>
</dbReference>
<dbReference type="Pfam" id="PF01593">
    <property type="entry name" value="Amino_oxidase"/>
    <property type="match status" value="1"/>
</dbReference>
<reference evidence="4" key="1">
    <citation type="journal article" date="2019" name="Int. J. Syst. Evol. Microbiol.">
        <title>The Global Catalogue of Microorganisms (GCM) 10K type strain sequencing project: providing services to taxonomists for standard genome sequencing and annotation.</title>
        <authorList>
            <consortium name="The Broad Institute Genomics Platform"/>
            <consortium name="The Broad Institute Genome Sequencing Center for Infectious Disease"/>
            <person name="Wu L."/>
            <person name="Ma J."/>
        </authorList>
    </citation>
    <scope>NUCLEOTIDE SEQUENCE [LARGE SCALE GENOMIC DNA]</scope>
    <source>
        <strain evidence="4">ICMP 6774ER</strain>
    </source>
</reference>
<proteinExistence type="predicted"/>
<protein>
    <submittedName>
        <fullName evidence="3">FAD-dependent oxidoreductase</fullName>
    </submittedName>
</protein>
<feature type="domain" description="Amine oxidase" evidence="2">
    <location>
        <begin position="18"/>
        <end position="43"/>
    </location>
</feature>
<evidence type="ECO:0000259" key="2">
    <source>
        <dbReference type="Pfam" id="PF01593"/>
    </source>
</evidence>
<organism evidence="3 4">
    <name type="scientific">Nonomuraea mangrovi</name>
    <dbReference type="NCBI Taxonomy" id="2316207"/>
    <lineage>
        <taxon>Bacteria</taxon>
        <taxon>Bacillati</taxon>
        <taxon>Actinomycetota</taxon>
        <taxon>Actinomycetes</taxon>
        <taxon>Streptosporangiales</taxon>
        <taxon>Streptosporangiaceae</taxon>
        <taxon>Nonomuraea</taxon>
    </lineage>
</organism>
<dbReference type="Gene3D" id="3.50.50.60">
    <property type="entry name" value="FAD/NAD(P)-binding domain"/>
    <property type="match status" value="1"/>
</dbReference>
<gene>
    <name evidence="3" type="ORF">ACFSKW_43355</name>
</gene>
<evidence type="ECO:0000256" key="1">
    <source>
        <dbReference type="SAM" id="MobiDB-lite"/>
    </source>
</evidence>
<dbReference type="InterPro" id="IPR002937">
    <property type="entry name" value="Amino_oxidase"/>
</dbReference>
<name>A0ABW4TAN0_9ACTN</name>
<evidence type="ECO:0000313" key="4">
    <source>
        <dbReference type="Proteomes" id="UP001597368"/>
    </source>
</evidence>
<evidence type="ECO:0000313" key="3">
    <source>
        <dbReference type="EMBL" id="MFD1938334.1"/>
    </source>
</evidence>
<dbReference type="EMBL" id="JBHUFV010000062">
    <property type="protein sequence ID" value="MFD1938334.1"/>
    <property type="molecule type" value="Genomic_DNA"/>
</dbReference>
<comment type="caution">
    <text evidence="3">The sequence shown here is derived from an EMBL/GenBank/DDBJ whole genome shotgun (WGS) entry which is preliminary data.</text>
</comment>
<sequence length="120" mass="12546">MSDHPPPSADAIVVYAGLAGLICARDLHHHGLNVVVLEARDRVDGPLNSTWHASRLCSSTRCMASSSSCRIASSGTGPPARSRMRASTPPIASVRRVSSVPAWRSAPPPVTAGRLSGSRP</sequence>